<feature type="transmembrane region" description="Helical" evidence="10">
    <location>
        <begin position="47"/>
        <end position="71"/>
    </location>
</feature>
<feature type="transmembrane region" description="Helical" evidence="10">
    <location>
        <begin position="303"/>
        <end position="326"/>
    </location>
</feature>
<dbReference type="PANTHER" id="PTHR43823:SF3">
    <property type="entry name" value="MULTIDRUG EXPORT PROTEIN MEPA"/>
    <property type="match status" value="1"/>
</dbReference>
<sequence length="432" mass="47920">MKRQFIFLKYVSFNMLSMIGLSCYILADTLFIANGVGSMGLAALNLIIPLYNVITGIGLLIGVGSATHFSILKVQNKAKEASLYFSIAMKLALMISIPIAVMGFLFAENIMHFMGANQEIIPIASAYLKAYIIFTPFFILQQIVVAFIRNDNNPRLASIAMLLGTLFNIVFDYILVFPCQLGMVGAALATGFSPIITLLICGLHILWKQNYFHYLPCQINKNKVYQIISVGIPSFITELSGGIIVFVFNMVILSIGGNIAVASYGIISNLALVVTSLYTGIAQGVQPLLSQSHGQKNTSLMSAYLRYSLMTSFIVSMLVYSCIMLFPQRIISIFNSENNFMMMNIAIQGLPLYFFGFFFAGINMIFVSYFASVQKFKPSFFISLLRGGLIVIPLVMILSILFSLTGVWLSFPISECLITLICLFLYRKKERA</sequence>
<evidence type="ECO:0000313" key="11">
    <source>
        <dbReference type="EMBL" id="TCW00709.1"/>
    </source>
</evidence>
<keyword evidence="6 10" id="KW-0812">Transmembrane</keyword>
<dbReference type="NCBIfam" id="TIGR00797">
    <property type="entry name" value="matE"/>
    <property type="match status" value="1"/>
</dbReference>
<keyword evidence="7 10" id="KW-1133">Transmembrane helix</keyword>
<evidence type="ECO:0000256" key="4">
    <source>
        <dbReference type="ARBA" id="ARBA00022448"/>
    </source>
</evidence>
<dbReference type="GO" id="GO:0046677">
    <property type="term" value="P:response to antibiotic"/>
    <property type="evidence" value="ECO:0007669"/>
    <property type="project" value="UniProtKB-KW"/>
</dbReference>
<dbReference type="PIRSF" id="PIRSF006603">
    <property type="entry name" value="DinF"/>
    <property type="match status" value="1"/>
</dbReference>
<dbReference type="InterPro" id="IPR051327">
    <property type="entry name" value="MATE_MepA_subfamily"/>
</dbReference>
<feature type="transmembrane region" description="Helical" evidence="10">
    <location>
        <begin position="227"/>
        <end position="255"/>
    </location>
</feature>
<protein>
    <recommendedName>
        <fullName evidence="3">Multidrug export protein MepA</fullName>
    </recommendedName>
</protein>
<evidence type="ECO:0000256" key="10">
    <source>
        <dbReference type="SAM" id="Phobius"/>
    </source>
</evidence>
<feature type="transmembrane region" description="Helical" evidence="10">
    <location>
        <begin position="346"/>
        <end position="371"/>
    </location>
</feature>
<keyword evidence="12" id="KW-1185">Reference proteome</keyword>
<gene>
    <name evidence="11" type="ORF">EDD60_10639</name>
</gene>
<comment type="caution">
    <text evidence="11">The sequence shown here is derived from an EMBL/GenBank/DDBJ whole genome shotgun (WGS) entry which is preliminary data.</text>
</comment>
<dbReference type="AlphaFoldDB" id="A0A4R3Z458"/>
<feature type="transmembrane region" description="Helical" evidence="10">
    <location>
        <begin position="126"/>
        <end position="147"/>
    </location>
</feature>
<feature type="transmembrane region" description="Helical" evidence="10">
    <location>
        <begin position="83"/>
        <end position="106"/>
    </location>
</feature>
<feature type="transmembrane region" description="Helical" evidence="10">
    <location>
        <begin position="383"/>
        <end position="402"/>
    </location>
</feature>
<dbReference type="PROSITE" id="PS51257">
    <property type="entry name" value="PROKAR_LIPOPROTEIN"/>
    <property type="match status" value="1"/>
</dbReference>
<reference evidence="11 12" key="1">
    <citation type="submission" date="2019-03" db="EMBL/GenBank/DDBJ databases">
        <title>Genomic Encyclopedia of Type Strains, Phase IV (KMG-IV): sequencing the most valuable type-strain genomes for metagenomic binning, comparative biology and taxonomic classification.</title>
        <authorList>
            <person name="Goeker M."/>
        </authorList>
    </citation>
    <scope>NUCLEOTIDE SEQUENCE [LARGE SCALE GENOMIC DNA]</scope>
    <source>
        <strain evidence="11 12">DSM 29487</strain>
    </source>
</reference>
<evidence type="ECO:0000256" key="3">
    <source>
        <dbReference type="ARBA" id="ARBA00022106"/>
    </source>
</evidence>
<evidence type="ECO:0000256" key="5">
    <source>
        <dbReference type="ARBA" id="ARBA00022475"/>
    </source>
</evidence>
<dbReference type="EMBL" id="SMCQ01000006">
    <property type="protein sequence ID" value="TCW00709.1"/>
    <property type="molecule type" value="Genomic_DNA"/>
</dbReference>
<dbReference type="InterPro" id="IPR002528">
    <property type="entry name" value="MATE_fam"/>
</dbReference>
<dbReference type="PANTHER" id="PTHR43823">
    <property type="entry name" value="SPORULATION PROTEIN YKVU"/>
    <property type="match status" value="1"/>
</dbReference>
<dbReference type="InterPro" id="IPR045070">
    <property type="entry name" value="MATE_MepA-like"/>
</dbReference>
<evidence type="ECO:0000256" key="1">
    <source>
        <dbReference type="ARBA" id="ARBA00004651"/>
    </source>
</evidence>
<dbReference type="GO" id="GO:0042910">
    <property type="term" value="F:xenobiotic transmembrane transporter activity"/>
    <property type="evidence" value="ECO:0007669"/>
    <property type="project" value="InterPro"/>
</dbReference>
<evidence type="ECO:0000256" key="6">
    <source>
        <dbReference type="ARBA" id="ARBA00022692"/>
    </source>
</evidence>
<dbReference type="GO" id="GO:0005886">
    <property type="term" value="C:plasma membrane"/>
    <property type="evidence" value="ECO:0007669"/>
    <property type="project" value="UniProtKB-SubCell"/>
</dbReference>
<dbReference type="RefSeq" id="WP_066446630.1">
    <property type="nucleotide sequence ID" value="NZ_JANKBF010000004.1"/>
</dbReference>
<keyword evidence="5" id="KW-1003">Cell membrane</keyword>
<feature type="transmembrane region" description="Helical" evidence="10">
    <location>
        <begin position="183"/>
        <end position="207"/>
    </location>
</feature>
<evidence type="ECO:0000256" key="7">
    <source>
        <dbReference type="ARBA" id="ARBA00022989"/>
    </source>
</evidence>
<comment type="subcellular location">
    <subcellularLocation>
        <location evidence="1">Cell membrane</location>
        <topology evidence="1">Multi-pass membrane protein</topology>
    </subcellularLocation>
</comment>
<proteinExistence type="inferred from homology"/>
<evidence type="ECO:0000313" key="12">
    <source>
        <dbReference type="Proteomes" id="UP000295515"/>
    </source>
</evidence>
<dbReference type="GeneID" id="98915004"/>
<dbReference type="InterPro" id="IPR048279">
    <property type="entry name" value="MdtK-like"/>
</dbReference>
<evidence type="ECO:0000256" key="8">
    <source>
        <dbReference type="ARBA" id="ARBA00023136"/>
    </source>
</evidence>
<keyword evidence="8 10" id="KW-0472">Membrane</keyword>
<dbReference type="Proteomes" id="UP000295515">
    <property type="component" value="Unassembled WGS sequence"/>
</dbReference>
<feature type="transmembrane region" description="Helical" evidence="10">
    <location>
        <begin position="261"/>
        <end position="282"/>
    </location>
</feature>
<accession>A0A4R3Z458</accession>
<evidence type="ECO:0000256" key="9">
    <source>
        <dbReference type="ARBA" id="ARBA00023251"/>
    </source>
</evidence>
<comment type="similarity">
    <text evidence="2">Belongs to the multi antimicrobial extrusion (MATE) (TC 2.A.66.1) family. MepA subfamily.</text>
</comment>
<feature type="transmembrane region" description="Helical" evidence="10">
    <location>
        <begin position="7"/>
        <end position="27"/>
    </location>
</feature>
<name>A0A4R3Z458_9FIRM</name>
<dbReference type="Pfam" id="PF01554">
    <property type="entry name" value="MatE"/>
    <property type="match status" value="2"/>
</dbReference>
<evidence type="ECO:0000256" key="2">
    <source>
        <dbReference type="ARBA" id="ARBA00008417"/>
    </source>
</evidence>
<feature type="transmembrane region" description="Helical" evidence="10">
    <location>
        <begin position="159"/>
        <end position="177"/>
    </location>
</feature>
<feature type="transmembrane region" description="Helical" evidence="10">
    <location>
        <begin position="408"/>
        <end position="426"/>
    </location>
</feature>
<organism evidence="11 12">
    <name type="scientific">Longibaculum muris</name>
    <dbReference type="NCBI Taxonomy" id="1796628"/>
    <lineage>
        <taxon>Bacteria</taxon>
        <taxon>Bacillati</taxon>
        <taxon>Bacillota</taxon>
        <taxon>Erysipelotrichia</taxon>
        <taxon>Erysipelotrichales</taxon>
        <taxon>Coprobacillaceae</taxon>
        <taxon>Longibaculum</taxon>
    </lineage>
</organism>
<dbReference type="GO" id="GO:0015297">
    <property type="term" value="F:antiporter activity"/>
    <property type="evidence" value="ECO:0007669"/>
    <property type="project" value="InterPro"/>
</dbReference>
<keyword evidence="4" id="KW-0813">Transport</keyword>
<keyword evidence="9" id="KW-0046">Antibiotic resistance</keyword>
<dbReference type="CDD" id="cd13143">
    <property type="entry name" value="MATE_MepA_like"/>
    <property type="match status" value="1"/>
</dbReference>